<dbReference type="HOGENOM" id="CLU_803871_0_0_10"/>
<dbReference type="Proteomes" id="UP000003598">
    <property type="component" value="Unassembled WGS sequence"/>
</dbReference>
<keyword evidence="2" id="KW-1185">Reference proteome</keyword>
<reference evidence="1 2" key="1">
    <citation type="submission" date="2011-03" db="EMBL/GenBank/DDBJ databases">
        <authorList>
            <person name="Weinstock G."/>
            <person name="Sodergren E."/>
            <person name="Clifton S."/>
            <person name="Fulton L."/>
            <person name="Fulton B."/>
            <person name="Courtney L."/>
            <person name="Fronick C."/>
            <person name="Harrison M."/>
            <person name="Strong C."/>
            <person name="Farmer C."/>
            <person name="Delahaunty K."/>
            <person name="Markovic C."/>
            <person name="Hall O."/>
            <person name="Minx P."/>
            <person name="Tomlinson C."/>
            <person name="Mitreva M."/>
            <person name="Hou S."/>
            <person name="Chen J."/>
            <person name="Wollam A."/>
            <person name="Pepin K.H."/>
            <person name="Johnson M."/>
            <person name="Bhonagiri V."/>
            <person name="Zhang X."/>
            <person name="Suruliraj S."/>
            <person name="Warren W."/>
            <person name="Chinwalla A."/>
            <person name="Mardis E.R."/>
            <person name="Wilson R.K."/>
        </authorList>
    </citation>
    <scope>NUCLEOTIDE SEQUENCE [LARGE SCALE GENOMIC DNA]</scope>
    <source>
        <strain evidence="1 2">YIT 11840</strain>
    </source>
</reference>
<evidence type="ECO:0000313" key="2">
    <source>
        <dbReference type="Proteomes" id="UP000003598"/>
    </source>
</evidence>
<evidence type="ECO:0008006" key="3">
    <source>
        <dbReference type="Google" id="ProtNLM"/>
    </source>
</evidence>
<dbReference type="STRING" id="762968.HMPREF9441_00450"/>
<dbReference type="eggNOG" id="ENOG502ZA5Z">
    <property type="taxonomic scope" value="Bacteria"/>
</dbReference>
<comment type="caution">
    <text evidence="1">The sequence shown here is derived from an EMBL/GenBank/DDBJ whole genome shotgun (WGS) entry which is preliminary data.</text>
</comment>
<dbReference type="InterPro" id="IPR032173">
    <property type="entry name" value="DUF5007"/>
</dbReference>
<dbReference type="PATRIC" id="fig|762968.3.peg.405"/>
<name>G5SM77_9BACT</name>
<organism evidence="1 2">
    <name type="scientific">Paraprevotella clara YIT 11840</name>
    <dbReference type="NCBI Taxonomy" id="762968"/>
    <lineage>
        <taxon>Bacteria</taxon>
        <taxon>Pseudomonadati</taxon>
        <taxon>Bacteroidota</taxon>
        <taxon>Bacteroidia</taxon>
        <taxon>Bacteroidales</taxon>
        <taxon>Prevotellaceae</taxon>
        <taxon>Paraprevotella</taxon>
    </lineage>
</organism>
<accession>G5SM77</accession>
<dbReference type="OrthoDB" id="737630at2"/>
<dbReference type="AlphaFoldDB" id="G5SM77"/>
<dbReference type="Pfam" id="PF16398">
    <property type="entry name" value="DUF5007"/>
    <property type="match status" value="1"/>
</dbReference>
<dbReference type="EMBL" id="AFFY01000005">
    <property type="protein sequence ID" value="EHH01635.1"/>
    <property type="molecule type" value="Genomic_DNA"/>
</dbReference>
<evidence type="ECO:0000313" key="1">
    <source>
        <dbReference type="EMBL" id="EHH01635.1"/>
    </source>
</evidence>
<sequence length="354" mass="40877">MEMKRKKLKNKVCWYMGVVVVGVLQQSCVDKFVPESLDAFDKDAGFTTTLYRPVLGRNNLISENFSPGNSTQPLTFSITRVVRKDGSEAPELTEEFPVRVWHTPYLGTETSLEEIEAKRGYENRSLLQVREHSGELILWANALSSFVKCAPDSGYVFDIRVTNSGGWKDYTGLRLIPYRERDYEPTNMDETTGIVTEDYVHPTSVSRMYKVGESSLFGLMDPEDINVFFRRDVENGSKEYTLTFRFMTKDYQPISPRKFSGTDWGHLVHGFDMEMTDEYVRYKVAYPIPLNDIPTEYTNKDGDKAHVVFRYDRLMNGTQRVASSMSFDFSIYKEGHWEIIFVFSGGDPEFRDNY</sequence>
<protein>
    <recommendedName>
        <fullName evidence="3">DUF5007 domain-containing protein</fullName>
    </recommendedName>
</protein>
<proteinExistence type="predicted"/>
<gene>
    <name evidence="1" type="ORF">HMPREF9441_00450</name>
</gene>